<organism evidence="1 2">
    <name type="scientific">Paraburkholderia denitrificans</name>
    <dbReference type="NCBI Taxonomy" id="694025"/>
    <lineage>
        <taxon>Bacteria</taxon>
        <taxon>Pseudomonadati</taxon>
        <taxon>Pseudomonadota</taxon>
        <taxon>Betaproteobacteria</taxon>
        <taxon>Burkholderiales</taxon>
        <taxon>Burkholderiaceae</taxon>
        <taxon>Paraburkholderia</taxon>
    </lineage>
</organism>
<proteinExistence type="predicted"/>
<name>A0ABW0JA24_9BURK</name>
<sequence>MVQAPRRPALSGPTLVRLLAQLADADFAEPPQSLSDRLSQWLVWTDAIALSTALSGQPPTVATGTAGMAGARASGGDEAKNLCTSVRSALTKVIAREHAPAPAQRGVRAAAHVAPVDESADQANQVDYREYRQRHLAIQQTLETEIGQLRGRLRAMLAATTPALARLAAVDAIMERSLGTRERSLLASVPALLGAHFERLRAAQAAGEPEAVARGVWLDRFCKDRQSVLLAELEVRFQPVEGLLAALRAR</sequence>
<dbReference type="Proteomes" id="UP001596103">
    <property type="component" value="Unassembled WGS sequence"/>
</dbReference>
<reference evidence="2" key="1">
    <citation type="journal article" date="2019" name="Int. J. Syst. Evol. Microbiol.">
        <title>The Global Catalogue of Microorganisms (GCM) 10K type strain sequencing project: providing services to taxonomists for standard genome sequencing and annotation.</title>
        <authorList>
            <consortium name="The Broad Institute Genomics Platform"/>
            <consortium name="The Broad Institute Genome Sequencing Center for Infectious Disease"/>
            <person name="Wu L."/>
            <person name="Ma J."/>
        </authorList>
    </citation>
    <scope>NUCLEOTIDE SEQUENCE [LARGE SCALE GENOMIC DNA]</scope>
    <source>
        <strain evidence="2">CCUG 56042</strain>
    </source>
</reference>
<dbReference type="EMBL" id="JBHSMP010000016">
    <property type="protein sequence ID" value="MFC5429923.1"/>
    <property type="molecule type" value="Genomic_DNA"/>
</dbReference>
<accession>A0ABW0JA24</accession>
<keyword evidence="2" id="KW-1185">Reference proteome</keyword>
<evidence type="ECO:0000313" key="2">
    <source>
        <dbReference type="Proteomes" id="UP001596103"/>
    </source>
</evidence>
<comment type="caution">
    <text evidence="1">The sequence shown here is derived from an EMBL/GenBank/DDBJ whole genome shotgun (WGS) entry which is preliminary data.</text>
</comment>
<evidence type="ECO:0000313" key="1">
    <source>
        <dbReference type="EMBL" id="MFC5429923.1"/>
    </source>
</evidence>
<dbReference type="Pfam" id="PF11828">
    <property type="entry name" value="DUF3348"/>
    <property type="match status" value="1"/>
</dbReference>
<dbReference type="InterPro" id="IPR021783">
    <property type="entry name" value="DUF3348"/>
</dbReference>
<dbReference type="RefSeq" id="WP_377711947.1">
    <property type="nucleotide sequence ID" value="NZ_JBHSMP010000016.1"/>
</dbReference>
<gene>
    <name evidence="1" type="ORF">ACFPTO_14100</name>
</gene>
<protein>
    <submittedName>
        <fullName evidence="1">DUF3348 domain-containing protein</fullName>
    </submittedName>
</protein>